<name>A0A6J5FTY0_9BURK</name>
<proteinExistence type="predicted"/>
<keyword evidence="2" id="KW-1185">Reference proteome</keyword>
<dbReference type="AlphaFoldDB" id="A0A6J5FTY0"/>
<dbReference type="Proteomes" id="UP000494119">
    <property type="component" value="Unassembled WGS sequence"/>
</dbReference>
<dbReference type="EMBL" id="CADIKL010000008">
    <property type="protein sequence ID" value="CAB3785331.1"/>
    <property type="molecule type" value="Genomic_DNA"/>
</dbReference>
<accession>A0A6J5FTY0</accession>
<protein>
    <submittedName>
        <fullName evidence="1">Uncharacterized protein</fullName>
    </submittedName>
</protein>
<reference evidence="1 2" key="1">
    <citation type="submission" date="2020-04" db="EMBL/GenBank/DDBJ databases">
        <authorList>
            <person name="De Canck E."/>
        </authorList>
    </citation>
    <scope>NUCLEOTIDE SEQUENCE [LARGE SCALE GENOMIC DNA]</scope>
    <source>
        <strain evidence="1 2">LMG 28688</strain>
    </source>
</reference>
<evidence type="ECO:0000313" key="2">
    <source>
        <dbReference type="Proteomes" id="UP000494119"/>
    </source>
</evidence>
<organism evidence="1 2">
    <name type="scientific">Paraburkholderia caffeinitolerans</name>
    <dbReference type="NCBI Taxonomy" id="1723730"/>
    <lineage>
        <taxon>Bacteria</taxon>
        <taxon>Pseudomonadati</taxon>
        <taxon>Pseudomonadota</taxon>
        <taxon>Betaproteobacteria</taxon>
        <taxon>Burkholderiales</taxon>
        <taxon>Burkholderiaceae</taxon>
        <taxon>Paraburkholderia</taxon>
    </lineage>
</organism>
<sequence>MLSPHELATLMLVKSAPDWIEPDRIELGALRELQLIDIGPPEFGAPLPRVTPRGDALLRAVARVR</sequence>
<dbReference type="RefSeq" id="WP_175194898.1">
    <property type="nucleotide sequence ID" value="NZ_CADIKL010000008.1"/>
</dbReference>
<gene>
    <name evidence="1" type="ORF">LMG28688_02010</name>
</gene>
<evidence type="ECO:0000313" key="1">
    <source>
        <dbReference type="EMBL" id="CAB3785331.1"/>
    </source>
</evidence>